<evidence type="ECO:0000259" key="2">
    <source>
        <dbReference type="Pfam" id="PF02470"/>
    </source>
</evidence>
<evidence type="ECO:0000256" key="1">
    <source>
        <dbReference type="SAM" id="Phobius"/>
    </source>
</evidence>
<organism evidence="3 4">
    <name type="scientific">Mucilaginibacter xinganensis</name>
    <dbReference type="NCBI Taxonomy" id="1234841"/>
    <lineage>
        <taxon>Bacteria</taxon>
        <taxon>Pseudomonadati</taxon>
        <taxon>Bacteroidota</taxon>
        <taxon>Sphingobacteriia</taxon>
        <taxon>Sphingobacteriales</taxon>
        <taxon>Sphingobacteriaceae</taxon>
        <taxon>Mucilaginibacter</taxon>
    </lineage>
</organism>
<dbReference type="RefSeq" id="WP_094572939.1">
    <property type="nucleotide sequence ID" value="NZ_CP022743.1"/>
</dbReference>
<keyword evidence="1" id="KW-1133">Transmembrane helix</keyword>
<keyword evidence="4" id="KW-1185">Reference proteome</keyword>
<sequence>MAKQGENNIKLGTFVLTGLIALIFAFYMIGKNRNMFGSNFELKTNFSNLNGLIEGNNVLFAGIQAGTVKKITIVSDSSIEVLMLIDNKVKPFIHKNAIASIGTEGLMGDKVINISPSKVSAPFVDEGDQLAHREVVNTDEMLQTLSKTNTNIASISEALKGTVLSINNSKILALFNDEELERNIRSTLKNISKASANANELTGGLNDLISQTKHGKGAAGVLLSDTGFAANLNTAMVKIKSASDNANNFTLQLNSMLKGVKGDLEGGKGTLHFLLKDSTLAKNLSKSMDNVQKGTDAFAQDMEALKHNFLLRGYFKNLEKQRLKEKNKNNVPATTTNPGQ</sequence>
<name>A0A223NYX2_9SPHI</name>
<evidence type="ECO:0000313" key="3">
    <source>
        <dbReference type="EMBL" id="ASU34771.1"/>
    </source>
</evidence>
<dbReference type="AlphaFoldDB" id="A0A223NYX2"/>
<feature type="domain" description="Mce/MlaD" evidence="2">
    <location>
        <begin position="41"/>
        <end position="116"/>
    </location>
</feature>
<dbReference type="InterPro" id="IPR003399">
    <property type="entry name" value="Mce/MlaD"/>
</dbReference>
<dbReference type="PANTHER" id="PTHR33371:SF4">
    <property type="entry name" value="INTERMEMBRANE PHOSPHOLIPID TRANSPORT SYSTEM BINDING PROTEIN MLAD"/>
    <property type="match status" value="1"/>
</dbReference>
<dbReference type="Pfam" id="PF02470">
    <property type="entry name" value="MlaD"/>
    <property type="match status" value="1"/>
</dbReference>
<dbReference type="OrthoDB" id="9771725at2"/>
<keyword evidence="1" id="KW-0812">Transmembrane</keyword>
<dbReference type="InterPro" id="IPR052336">
    <property type="entry name" value="MlaD_Phospholipid_Transporter"/>
</dbReference>
<protein>
    <submittedName>
        <fullName evidence="3">Mce related protein</fullName>
    </submittedName>
</protein>
<feature type="transmembrane region" description="Helical" evidence="1">
    <location>
        <begin position="12"/>
        <end position="30"/>
    </location>
</feature>
<dbReference type="Proteomes" id="UP000215002">
    <property type="component" value="Chromosome"/>
</dbReference>
<gene>
    <name evidence="3" type="ORF">MuYL_2884</name>
</gene>
<reference evidence="3 4" key="1">
    <citation type="submission" date="2017-08" db="EMBL/GenBank/DDBJ databases">
        <title>Complete genome sequence of Mucilaginibacter sp. strain BJC16-A31.</title>
        <authorList>
            <consortium name="Henan University of Science and Technology"/>
            <person name="You X."/>
        </authorList>
    </citation>
    <scope>NUCLEOTIDE SEQUENCE [LARGE SCALE GENOMIC DNA]</scope>
    <source>
        <strain evidence="3 4">BJC16-A31</strain>
    </source>
</reference>
<dbReference type="EMBL" id="CP022743">
    <property type="protein sequence ID" value="ASU34771.1"/>
    <property type="molecule type" value="Genomic_DNA"/>
</dbReference>
<keyword evidence="1" id="KW-0472">Membrane</keyword>
<dbReference type="KEGG" id="muc:MuYL_2884"/>
<dbReference type="PANTHER" id="PTHR33371">
    <property type="entry name" value="INTERMEMBRANE PHOSPHOLIPID TRANSPORT SYSTEM BINDING PROTEIN MLAD-RELATED"/>
    <property type="match status" value="1"/>
</dbReference>
<accession>A0A223NYX2</accession>
<evidence type="ECO:0000313" key="4">
    <source>
        <dbReference type="Proteomes" id="UP000215002"/>
    </source>
</evidence>
<proteinExistence type="predicted"/>